<reference evidence="1" key="1">
    <citation type="submission" date="2023-11" db="EMBL/GenBank/DDBJ databases">
        <title>Identification and selenium tolerance of Delftia acidovorans R3-25.</title>
        <authorList>
            <person name="Zhang S."/>
            <person name="Liu Y."/>
            <person name="Guo Y."/>
        </authorList>
    </citation>
    <scope>NUCLEOTIDE SEQUENCE</scope>
    <source>
        <strain evidence="1">R3-25</strain>
    </source>
</reference>
<protein>
    <submittedName>
        <fullName evidence="1">Uncharacterized protein</fullName>
    </submittedName>
</protein>
<evidence type="ECO:0000313" key="1">
    <source>
        <dbReference type="EMBL" id="MDX4956197.1"/>
    </source>
</evidence>
<organism evidence="1 2">
    <name type="scientific">Delftia acidovorans</name>
    <name type="common">Pseudomonas acidovorans</name>
    <name type="synonym">Comamonas acidovorans</name>
    <dbReference type="NCBI Taxonomy" id="80866"/>
    <lineage>
        <taxon>Bacteria</taxon>
        <taxon>Pseudomonadati</taxon>
        <taxon>Pseudomonadota</taxon>
        <taxon>Betaproteobacteria</taxon>
        <taxon>Burkholderiales</taxon>
        <taxon>Comamonadaceae</taxon>
        <taxon>Delftia</taxon>
    </lineage>
</organism>
<dbReference type="EMBL" id="JAWWMZ010000010">
    <property type="protein sequence ID" value="MDX4956197.1"/>
    <property type="molecule type" value="Genomic_DNA"/>
</dbReference>
<name>A0AAJ2R6T4_DELAC</name>
<dbReference type="RefSeq" id="WP_313234044.1">
    <property type="nucleotide sequence ID" value="NZ_DAMCBU010000001.1"/>
</dbReference>
<evidence type="ECO:0000313" key="2">
    <source>
        <dbReference type="Proteomes" id="UP001287445"/>
    </source>
</evidence>
<dbReference type="AlphaFoldDB" id="A0AAJ2R6T4"/>
<accession>A0AAJ2R6T4</accession>
<sequence length="74" mass="8280">MFRVVHGWRYRAYPCGGLKSRAFVTKKQVIFSGLVAYADMARRCAGKRSPLMCAACCFTFPVFGFSDESATNEI</sequence>
<dbReference type="Proteomes" id="UP001287445">
    <property type="component" value="Unassembled WGS sequence"/>
</dbReference>
<proteinExistence type="predicted"/>
<comment type="caution">
    <text evidence="1">The sequence shown here is derived from an EMBL/GenBank/DDBJ whole genome shotgun (WGS) entry which is preliminary data.</text>
</comment>
<gene>
    <name evidence="1" type="ORF">SGN30_22505</name>
</gene>